<dbReference type="SUPFAM" id="SSF81345">
    <property type="entry name" value="ABC transporter involved in vitamin B12 uptake, BtuC"/>
    <property type="match status" value="1"/>
</dbReference>
<evidence type="ECO:0000256" key="1">
    <source>
        <dbReference type="ARBA" id="ARBA00002313"/>
    </source>
</evidence>
<dbReference type="Proteomes" id="UP000298325">
    <property type="component" value="Unassembled WGS sequence"/>
</dbReference>
<comment type="caution">
    <text evidence="16">The sequence shown here is derived from an EMBL/GenBank/DDBJ whole genome shotgun (WGS) entry which is preliminary data.</text>
</comment>
<gene>
    <name evidence="16" type="ORF">E5Q11_14395</name>
</gene>
<proteinExistence type="inferred from homology"/>
<evidence type="ECO:0000256" key="12">
    <source>
        <dbReference type="ARBA" id="ARBA00023136"/>
    </source>
</evidence>
<evidence type="ECO:0000256" key="2">
    <source>
        <dbReference type="ARBA" id="ARBA00004429"/>
    </source>
</evidence>
<feature type="transmembrane region" description="Helical" evidence="15">
    <location>
        <begin position="135"/>
        <end position="155"/>
    </location>
</feature>
<keyword evidence="8" id="KW-0862">Zinc</keyword>
<keyword evidence="4 14" id="KW-0813">Transport</keyword>
<keyword evidence="11" id="KW-0406">Ion transport</keyword>
<dbReference type="RefSeq" id="WP_135804141.1">
    <property type="nucleotide sequence ID" value="NZ_SRPF01000004.1"/>
</dbReference>
<evidence type="ECO:0000256" key="11">
    <source>
        <dbReference type="ARBA" id="ARBA00023065"/>
    </source>
</evidence>
<protein>
    <recommendedName>
        <fullName evidence="13">High-affinity zinc uptake system membrane protein ZnuB</fullName>
    </recommendedName>
</protein>
<name>A0A4Z1BAQ2_9GAMM</name>
<keyword evidence="6" id="KW-0997">Cell inner membrane</keyword>
<comment type="function">
    <text evidence="1">Involved in the high-affinity zinc uptake transport system.</text>
</comment>
<organism evidence="16 17">
    <name type="scientific">Marinobacter confluentis</name>
    <dbReference type="NCBI Taxonomy" id="1697557"/>
    <lineage>
        <taxon>Bacteria</taxon>
        <taxon>Pseudomonadati</taxon>
        <taxon>Pseudomonadota</taxon>
        <taxon>Gammaproteobacteria</taxon>
        <taxon>Pseudomonadales</taxon>
        <taxon>Marinobacteraceae</taxon>
        <taxon>Marinobacter</taxon>
    </lineage>
</organism>
<dbReference type="Gene3D" id="1.10.3470.10">
    <property type="entry name" value="ABC transporter involved in vitamin B12 uptake, BtuC"/>
    <property type="match status" value="1"/>
</dbReference>
<dbReference type="FunFam" id="1.10.3470.10:FF:000002">
    <property type="entry name" value="Zinc ABC transporter permease subunit ZnuB"/>
    <property type="match status" value="1"/>
</dbReference>
<evidence type="ECO:0000256" key="9">
    <source>
        <dbReference type="ARBA" id="ARBA00022906"/>
    </source>
</evidence>
<feature type="transmembrane region" description="Helical" evidence="15">
    <location>
        <begin position="175"/>
        <end position="208"/>
    </location>
</feature>
<dbReference type="GO" id="GO:0043190">
    <property type="term" value="C:ATP-binding cassette (ABC) transporter complex"/>
    <property type="evidence" value="ECO:0007669"/>
    <property type="project" value="InterPro"/>
</dbReference>
<keyword evidence="17" id="KW-1185">Reference proteome</keyword>
<reference evidence="16 17" key="1">
    <citation type="submission" date="2019-04" db="EMBL/GenBank/DDBJ databases">
        <authorList>
            <person name="Park S."/>
            <person name="Yoon J.-H."/>
        </authorList>
    </citation>
    <scope>NUCLEOTIDE SEQUENCE [LARGE SCALE GENOMIC DNA]</scope>
    <source>
        <strain evidence="16 17">HJM-18</strain>
    </source>
</reference>
<dbReference type="GO" id="GO:0010043">
    <property type="term" value="P:response to zinc ion"/>
    <property type="evidence" value="ECO:0007669"/>
    <property type="project" value="TreeGrafter"/>
</dbReference>
<feature type="transmembrane region" description="Helical" evidence="15">
    <location>
        <begin position="47"/>
        <end position="80"/>
    </location>
</feature>
<comment type="subcellular location">
    <subcellularLocation>
        <location evidence="2">Cell inner membrane</location>
        <topology evidence="2">Multi-pass membrane protein</topology>
    </subcellularLocation>
    <subcellularLocation>
        <location evidence="14">Cell membrane</location>
        <topology evidence="14">Multi-pass membrane protein</topology>
    </subcellularLocation>
</comment>
<dbReference type="EMBL" id="SRPF01000004">
    <property type="protein sequence ID" value="TGN38916.1"/>
    <property type="molecule type" value="Genomic_DNA"/>
</dbReference>
<dbReference type="CDD" id="cd06550">
    <property type="entry name" value="TM_ABC_iron-siderophores_like"/>
    <property type="match status" value="1"/>
</dbReference>
<evidence type="ECO:0000256" key="15">
    <source>
        <dbReference type="SAM" id="Phobius"/>
    </source>
</evidence>
<dbReference type="PANTHER" id="PTHR30477:SF23">
    <property type="entry name" value="HIGH-AFFINITY ZINC UPTAKE SYSTEM MEMBRANE PROTEIN ZNUB"/>
    <property type="match status" value="1"/>
</dbReference>
<dbReference type="Pfam" id="PF00950">
    <property type="entry name" value="ABC-3"/>
    <property type="match status" value="1"/>
</dbReference>
<keyword evidence="7 14" id="KW-0812">Transmembrane</keyword>
<sequence length="270" mass="28620">MPIIDALLDDFFWRALIGGLGVALVAGPLGCFVVWRRMAYFGDTLAHSALLGIALSFLISVPLNLGVIVTCVVLSLVLVVFQRSRALATDTLLGILAHSALAIGLVALSFMPDVRFDLTGLLFGDLLAMSRTDLLWIYGGALVILGLLAVFWRGLLMSTIHEELARVEGLSVETLRLVLMLMFSIVIAVAMKIVGVLLITALLIIPAATARRLAGNPEHMVALAIGFGCVAVTGGLSMSWFLDTPAGPSVVVTAFCAFLLVYGSARRAPA</sequence>
<evidence type="ECO:0000313" key="17">
    <source>
        <dbReference type="Proteomes" id="UP000298325"/>
    </source>
</evidence>
<evidence type="ECO:0000256" key="13">
    <source>
        <dbReference type="ARBA" id="ARBA00040080"/>
    </source>
</evidence>
<evidence type="ECO:0000256" key="3">
    <source>
        <dbReference type="ARBA" id="ARBA00008034"/>
    </source>
</evidence>
<comment type="similarity">
    <text evidence="3 14">Belongs to the ABC-3 integral membrane protein family.</text>
</comment>
<feature type="transmembrane region" description="Helical" evidence="15">
    <location>
        <begin position="92"/>
        <end position="114"/>
    </location>
</feature>
<evidence type="ECO:0000256" key="6">
    <source>
        <dbReference type="ARBA" id="ARBA00022519"/>
    </source>
</evidence>
<dbReference type="InterPro" id="IPR001626">
    <property type="entry name" value="ABC_TroCD"/>
</dbReference>
<dbReference type="GO" id="GO:0055085">
    <property type="term" value="P:transmembrane transport"/>
    <property type="evidence" value="ECO:0007669"/>
    <property type="project" value="InterPro"/>
</dbReference>
<keyword evidence="5" id="KW-1003">Cell membrane</keyword>
<dbReference type="PANTHER" id="PTHR30477">
    <property type="entry name" value="ABC-TRANSPORTER METAL-BINDING PROTEIN"/>
    <property type="match status" value="1"/>
</dbReference>
<dbReference type="GO" id="GO:0006829">
    <property type="term" value="P:zinc ion transport"/>
    <property type="evidence" value="ECO:0007669"/>
    <property type="project" value="UniProtKB-KW"/>
</dbReference>
<keyword evidence="9" id="KW-0864">Zinc transport</keyword>
<dbReference type="InterPro" id="IPR037294">
    <property type="entry name" value="ABC_BtuC-like"/>
</dbReference>
<feature type="transmembrane region" description="Helical" evidence="15">
    <location>
        <begin position="246"/>
        <end position="265"/>
    </location>
</feature>
<evidence type="ECO:0000256" key="4">
    <source>
        <dbReference type="ARBA" id="ARBA00022448"/>
    </source>
</evidence>
<dbReference type="AlphaFoldDB" id="A0A4Z1BAQ2"/>
<evidence type="ECO:0000256" key="10">
    <source>
        <dbReference type="ARBA" id="ARBA00022989"/>
    </source>
</evidence>
<dbReference type="OrthoDB" id="9783937at2"/>
<evidence type="ECO:0000256" key="7">
    <source>
        <dbReference type="ARBA" id="ARBA00022692"/>
    </source>
</evidence>
<feature type="transmembrane region" description="Helical" evidence="15">
    <location>
        <begin position="12"/>
        <end position="35"/>
    </location>
</feature>
<evidence type="ECO:0000313" key="16">
    <source>
        <dbReference type="EMBL" id="TGN38916.1"/>
    </source>
</evidence>
<evidence type="ECO:0000256" key="5">
    <source>
        <dbReference type="ARBA" id="ARBA00022475"/>
    </source>
</evidence>
<feature type="transmembrane region" description="Helical" evidence="15">
    <location>
        <begin position="220"/>
        <end position="240"/>
    </location>
</feature>
<keyword evidence="12 15" id="KW-0472">Membrane</keyword>
<evidence type="ECO:0000256" key="8">
    <source>
        <dbReference type="ARBA" id="ARBA00022833"/>
    </source>
</evidence>
<keyword evidence="10 15" id="KW-1133">Transmembrane helix</keyword>
<evidence type="ECO:0000256" key="14">
    <source>
        <dbReference type="RuleBase" id="RU003943"/>
    </source>
</evidence>
<accession>A0A4Z1BAQ2</accession>